<evidence type="ECO:0000313" key="2">
    <source>
        <dbReference type="EMBL" id="KAJ6959586.1"/>
    </source>
</evidence>
<evidence type="ECO:0000256" key="1">
    <source>
        <dbReference type="SAM" id="MobiDB-lite"/>
    </source>
</evidence>
<proteinExistence type="predicted"/>
<sequence length="122" mass="13906">MTKVFASKQPEVALLSTFIHPTLKDGEERSTEASLRRLTTFSITSSNGLVFDSKDLENVPCFVSGREDGKSGERIWREARYRRQVLLPCMGKREEERVKKENPKNTTFTARRAGIKKERGGE</sequence>
<accession>A0AAD6LHV5</accession>
<reference evidence="2" key="1">
    <citation type="journal article" date="2023" name="Mol. Ecol. Resour.">
        <title>Chromosome-level genome assembly of a triploid poplar Populus alba 'Berolinensis'.</title>
        <authorList>
            <person name="Chen S."/>
            <person name="Yu Y."/>
            <person name="Wang X."/>
            <person name="Wang S."/>
            <person name="Zhang T."/>
            <person name="Zhou Y."/>
            <person name="He R."/>
            <person name="Meng N."/>
            <person name="Wang Y."/>
            <person name="Liu W."/>
            <person name="Liu Z."/>
            <person name="Liu J."/>
            <person name="Guo Q."/>
            <person name="Huang H."/>
            <person name="Sederoff R.R."/>
            <person name="Wang G."/>
            <person name="Qu G."/>
            <person name="Chen S."/>
        </authorList>
    </citation>
    <scope>NUCLEOTIDE SEQUENCE</scope>
    <source>
        <strain evidence="2">SC-2020</strain>
    </source>
</reference>
<dbReference type="AlphaFoldDB" id="A0AAD6LHV5"/>
<organism evidence="2 3">
    <name type="scientific">Populus alba x Populus x berolinensis</name>
    <dbReference type="NCBI Taxonomy" id="444605"/>
    <lineage>
        <taxon>Eukaryota</taxon>
        <taxon>Viridiplantae</taxon>
        <taxon>Streptophyta</taxon>
        <taxon>Embryophyta</taxon>
        <taxon>Tracheophyta</taxon>
        <taxon>Spermatophyta</taxon>
        <taxon>Magnoliopsida</taxon>
        <taxon>eudicotyledons</taxon>
        <taxon>Gunneridae</taxon>
        <taxon>Pentapetalae</taxon>
        <taxon>rosids</taxon>
        <taxon>fabids</taxon>
        <taxon>Malpighiales</taxon>
        <taxon>Salicaceae</taxon>
        <taxon>Saliceae</taxon>
        <taxon>Populus</taxon>
    </lineage>
</organism>
<feature type="region of interest" description="Disordered" evidence="1">
    <location>
        <begin position="96"/>
        <end position="122"/>
    </location>
</feature>
<name>A0AAD6LHV5_9ROSI</name>
<dbReference type="EMBL" id="JAQIZT010000017">
    <property type="protein sequence ID" value="KAJ6959586.1"/>
    <property type="molecule type" value="Genomic_DNA"/>
</dbReference>
<gene>
    <name evidence="2" type="ORF">NC653_037821</name>
</gene>
<comment type="caution">
    <text evidence="2">The sequence shown here is derived from an EMBL/GenBank/DDBJ whole genome shotgun (WGS) entry which is preliminary data.</text>
</comment>
<keyword evidence="3" id="KW-1185">Reference proteome</keyword>
<evidence type="ECO:0000313" key="3">
    <source>
        <dbReference type="Proteomes" id="UP001164929"/>
    </source>
</evidence>
<dbReference type="Proteomes" id="UP001164929">
    <property type="component" value="Chromosome 17"/>
</dbReference>
<protein>
    <submittedName>
        <fullName evidence="2">Uncharacterized protein</fullName>
    </submittedName>
</protein>